<dbReference type="InterPro" id="IPR050429">
    <property type="entry name" value="PTS_Glucose_EIICBA"/>
</dbReference>
<dbReference type="GO" id="GO:0009401">
    <property type="term" value="P:phosphoenolpyruvate-dependent sugar phosphotransferase system"/>
    <property type="evidence" value="ECO:0007669"/>
    <property type="project" value="UniProtKB-KW"/>
</dbReference>
<comment type="subcellular location">
    <subcellularLocation>
        <location evidence="1">Cell membrane</location>
        <topology evidence="1">Multi-pass membrane protein</topology>
    </subcellularLocation>
</comment>
<evidence type="ECO:0000256" key="6">
    <source>
        <dbReference type="ARBA" id="ARBA00022683"/>
    </source>
</evidence>
<keyword evidence="6" id="KW-0598">Phosphotransferase system</keyword>
<evidence type="ECO:0000256" key="11">
    <source>
        <dbReference type="PROSITE-ProRule" id="PRU00421"/>
    </source>
</evidence>
<dbReference type="GO" id="GO:0008982">
    <property type="term" value="F:protein-N(PI)-phosphohistidine-sugar phosphotransferase activity"/>
    <property type="evidence" value="ECO:0007669"/>
    <property type="project" value="InterPro"/>
</dbReference>
<evidence type="ECO:0000256" key="4">
    <source>
        <dbReference type="ARBA" id="ARBA00022597"/>
    </source>
</evidence>
<evidence type="ECO:0000256" key="1">
    <source>
        <dbReference type="ARBA" id="ARBA00004651"/>
    </source>
</evidence>
<feature type="active site" description="Phosphocysteine intermediate; for EIIB activity" evidence="11">
    <location>
        <position position="460"/>
    </location>
</feature>
<evidence type="ECO:0000256" key="3">
    <source>
        <dbReference type="ARBA" id="ARBA00022475"/>
    </source>
</evidence>
<dbReference type="Gene3D" id="3.30.1360.60">
    <property type="entry name" value="Glucose permease domain IIB"/>
    <property type="match status" value="1"/>
</dbReference>
<keyword evidence="4 15" id="KW-0762">Sugar transport</keyword>
<feature type="transmembrane region" description="Helical" evidence="12">
    <location>
        <begin position="122"/>
        <end position="147"/>
    </location>
</feature>
<dbReference type="GO" id="GO:0005886">
    <property type="term" value="C:plasma membrane"/>
    <property type="evidence" value="ECO:0007669"/>
    <property type="project" value="UniProtKB-SubCell"/>
</dbReference>
<evidence type="ECO:0000256" key="10">
    <source>
        <dbReference type="ARBA" id="ARBA00023136"/>
    </source>
</evidence>
<keyword evidence="7 12" id="KW-0812">Transmembrane</keyword>
<dbReference type="InterPro" id="IPR013013">
    <property type="entry name" value="PTS_EIIC_1"/>
</dbReference>
<feature type="transmembrane region" description="Helical" evidence="12">
    <location>
        <begin position="277"/>
        <end position="297"/>
    </location>
</feature>
<evidence type="ECO:0000256" key="8">
    <source>
        <dbReference type="ARBA" id="ARBA00022777"/>
    </source>
</evidence>
<reference evidence="15 16" key="1">
    <citation type="submission" date="2017-09" db="EMBL/GenBank/DDBJ databases">
        <title>Complete genome sequence of Oxytococcus suis strain ZY16052.</title>
        <authorList>
            <person name="Li F."/>
        </authorList>
    </citation>
    <scope>NUCLEOTIDE SEQUENCE [LARGE SCALE GENOMIC DNA]</scope>
    <source>
        <strain evidence="15 16">ZY16052</strain>
    </source>
</reference>
<dbReference type="Pfam" id="PF02378">
    <property type="entry name" value="PTS_EIIC"/>
    <property type="match status" value="1"/>
</dbReference>
<dbReference type="EMBL" id="CP023434">
    <property type="protein sequence ID" value="AXY25719.1"/>
    <property type="molecule type" value="Genomic_DNA"/>
</dbReference>
<dbReference type="InterPro" id="IPR018113">
    <property type="entry name" value="PTrfase_EIIB_Cys"/>
</dbReference>
<dbReference type="PROSITE" id="PS51103">
    <property type="entry name" value="PTS_EIIC_TYPE_1"/>
    <property type="match status" value="1"/>
</dbReference>
<dbReference type="CDD" id="cd00212">
    <property type="entry name" value="PTS_IIB_glc"/>
    <property type="match status" value="1"/>
</dbReference>
<evidence type="ECO:0000259" key="13">
    <source>
        <dbReference type="PROSITE" id="PS51098"/>
    </source>
</evidence>
<dbReference type="Proteomes" id="UP000263232">
    <property type="component" value="Chromosome"/>
</dbReference>
<feature type="transmembrane region" description="Helical" evidence="12">
    <location>
        <begin position="335"/>
        <end position="354"/>
    </location>
</feature>
<dbReference type="GO" id="GO:0090563">
    <property type="term" value="F:protein-phosphocysteine-sugar phosphotransferase activity"/>
    <property type="evidence" value="ECO:0007669"/>
    <property type="project" value="TreeGrafter"/>
</dbReference>
<keyword evidence="10 12" id="KW-0472">Membrane</keyword>
<evidence type="ECO:0000256" key="12">
    <source>
        <dbReference type="SAM" id="Phobius"/>
    </source>
</evidence>
<feature type="transmembrane region" description="Helical" evidence="12">
    <location>
        <begin position="58"/>
        <end position="76"/>
    </location>
</feature>
<dbReference type="Pfam" id="PF00367">
    <property type="entry name" value="PTS_EIIB"/>
    <property type="match status" value="1"/>
</dbReference>
<feature type="transmembrane region" description="Helical" evidence="12">
    <location>
        <begin position="194"/>
        <end position="216"/>
    </location>
</feature>
<feature type="domain" description="PTS EIIC type-1" evidence="14">
    <location>
        <begin position="3"/>
        <end position="415"/>
    </location>
</feature>
<keyword evidence="3" id="KW-1003">Cell membrane</keyword>
<dbReference type="InterPro" id="IPR036878">
    <property type="entry name" value="Glu_permease_IIB"/>
</dbReference>
<dbReference type="AlphaFoldDB" id="A0A347WKW2"/>
<feature type="transmembrane region" description="Helical" evidence="12">
    <location>
        <begin position="20"/>
        <end position="38"/>
    </location>
</feature>
<evidence type="ECO:0000256" key="9">
    <source>
        <dbReference type="ARBA" id="ARBA00022989"/>
    </source>
</evidence>
<evidence type="ECO:0000256" key="5">
    <source>
        <dbReference type="ARBA" id="ARBA00022679"/>
    </source>
</evidence>
<dbReference type="RefSeq" id="WP_118990620.1">
    <property type="nucleotide sequence ID" value="NZ_CP023434.1"/>
</dbReference>
<evidence type="ECO:0000313" key="16">
    <source>
        <dbReference type="Proteomes" id="UP000263232"/>
    </source>
</evidence>
<dbReference type="OrthoDB" id="9764327at2"/>
<evidence type="ECO:0000256" key="7">
    <source>
        <dbReference type="ARBA" id="ARBA00022692"/>
    </source>
</evidence>
<feature type="transmembrane region" description="Helical" evidence="12">
    <location>
        <begin position="228"/>
        <end position="257"/>
    </location>
</feature>
<protein>
    <submittedName>
        <fullName evidence="15">PTS sugar transporter subunit IIC</fullName>
    </submittedName>
</protein>
<dbReference type="InterPro" id="IPR001996">
    <property type="entry name" value="PTS_IIB_1"/>
</dbReference>
<evidence type="ECO:0000313" key="15">
    <source>
        <dbReference type="EMBL" id="AXY25719.1"/>
    </source>
</evidence>
<gene>
    <name evidence="15" type="ORF">CL176_06740</name>
</gene>
<keyword evidence="2" id="KW-0813">Transport</keyword>
<evidence type="ECO:0000259" key="14">
    <source>
        <dbReference type="PROSITE" id="PS51103"/>
    </source>
</evidence>
<proteinExistence type="predicted"/>
<feature type="domain" description="PTS EIIB type-1" evidence="13">
    <location>
        <begin position="438"/>
        <end position="517"/>
    </location>
</feature>
<dbReference type="PANTHER" id="PTHR30009">
    <property type="entry name" value="CYTOCHROME C-TYPE SYNTHESIS PROTEIN AND PTS TRANSMEMBRANE COMPONENT"/>
    <property type="match status" value="1"/>
</dbReference>
<keyword evidence="5" id="KW-0808">Transferase</keyword>
<keyword evidence="16" id="KW-1185">Reference proteome</keyword>
<evidence type="ECO:0000256" key="2">
    <source>
        <dbReference type="ARBA" id="ARBA00022448"/>
    </source>
</evidence>
<dbReference type="GO" id="GO:0016301">
    <property type="term" value="F:kinase activity"/>
    <property type="evidence" value="ECO:0007669"/>
    <property type="project" value="UniProtKB-KW"/>
</dbReference>
<keyword evidence="8" id="KW-0418">Kinase</keyword>
<organism evidence="15 16">
    <name type="scientific">Suicoccus acidiformans</name>
    <dbReference type="NCBI Taxonomy" id="2036206"/>
    <lineage>
        <taxon>Bacteria</taxon>
        <taxon>Bacillati</taxon>
        <taxon>Bacillota</taxon>
        <taxon>Bacilli</taxon>
        <taxon>Lactobacillales</taxon>
        <taxon>Aerococcaceae</taxon>
        <taxon>Suicoccus</taxon>
    </lineage>
</organism>
<name>A0A347WKW2_9LACT</name>
<feature type="transmembrane region" description="Helical" evidence="12">
    <location>
        <begin position="381"/>
        <end position="399"/>
    </location>
</feature>
<accession>A0A347WKW2</accession>
<feature type="transmembrane region" description="Helical" evidence="12">
    <location>
        <begin position="168"/>
        <end position="188"/>
    </location>
</feature>
<dbReference type="KEGG" id="abae:CL176_06740"/>
<dbReference type="SUPFAM" id="SSF55604">
    <property type="entry name" value="Glucose permease domain IIB"/>
    <property type="match status" value="1"/>
</dbReference>
<keyword evidence="9 12" id="KW-1133">Transmembrane helix</keyword>
<dbReference type="PANTHER" id="PTHR30009:SF24">
    <property type="entry name" value="PTS SYSTEM, IIBC COMPONENT"/>
    <property type="match status" value="1"/>
</dbReference>
<dbReference type="PROSITE" id="PS51098">
    <property type="entry name" value="PTS_EIIB_TYPE_1"/>
    <property type="match status" value="1"/>
</dbReference>
<feature type="transmembrane region" description="Helical" evidence="12">
    <location>
        <begin position="83"/>
        <end position="102"/>
    </location>
</feature>
<dbReference type="InterPro" id="IPR003352">
    <property type="entry name" value="PTS_EIIC"/>
</dbReference>
<sequence>MKGRSTEALQDFSRALIAPVKFMAVMGLVLAVSVILQLEFMPNFIQTFGLLLKNMMDAMLNNLSLIFAIGIASSLAKRQKIEAALTALIMFLLFLAANNTWLTITNSLAEPGEMGLFSTGQAIVLGFQVVDMNVFLGIIIGILVAYFHNRYSDKELPAALSIYGHARFSFMILIPVILIFAILMAYIWPWANRLIASLSDFIYTAGLLGVFLYAFGNRFLVPTGLHHLLWMPFCFTAIGGTVEINGEIYAGGANIIYALMSNPGTVSSMDPSLRFAMFGFAKIFASIPIALAFMNTAYPENREEVKGQLMPSALVAVLAGITEPLDFTFAFQAPLLWLVHSLITGIGETVLWALGSRTYMLYGIIDSVVVNSVFSPSVTKFYITIIVGLIFSLIWYYVFKLMIVKFDMNTPGREALVATSNDTNRINNKSTEVIVSTEDNIRYVIEGLGGPENIDTLTNCFSRIRANVHDPEKVNVLTLEKISEQKGIFENGNNIQVVIGMNVQTLREKVSEELGLD</sequence>